<feature type="signal peptide" evidence="1">
    <location>
        <begin position="1"/>
        <end position="18"/>
    </location>
</feature>
<organism evidence="2 3">
    <name type="scientific">Metarhizium guizhouense (strain ARSEF 977)</name>
    <dbReference type="NCBI Taxonomy" id="1276136"/>
    <lineage>
        <taxon>Eukaryota</taxon>
        <taxon>Fungi</taxon>
        <taxon>Dikarya</taxon>
        <taxon>Ascomycota</taxon>
        <taxon>Pezizomycotina</taxon>
        <taxon>Sordariomycetes</taxon>
        <taxon>Hypocreomycetidae</taxon>
        <taxon>Hypocreales</taxon>
        <taxon>Clavicipitaceae</taxon>
        <taxon>Metarhizium</taxon>
    </lineage>
</organism>
<name>A0A0B4GHY1_METGA</name>
<accession>A0A0B4GHY1</accession>
<evidence type="ECO:0000313" key="3">
    <source>
        <dbReference type="Proteomes" id="UP000031192"/>
    </source>
</evidence>
<sequence length="68" mass="7446">MQLTKLFVLASLALGAMAQYDDGLYNEAAYEGAFDYSTNAREVAVAYGRAGEEQVFAPEHCEVLNPRV</sequence>
<feature type="chain" id="PRO_5002089483" evidence="1">
    <location>
        <begin position="19"/>
        <end position="68"/>
    </location>
</feature>
<evidence type="ECO:0000256" key="1">
    <source>
        <dbReference type="SAM" id="SignalP"/>
    </source>
</evidence>
<dbReference type="Proteomes" id="UP000031192">
    <property type="component" value="Unassembled WGS sequence"/>
</dbReference>
<evidence type="ECO:0000313" key="2">
    <source>
        <dbReference type="EMBL" id="KID86655.1"/>
    </source>
</evidence>
<proteinExistence type="predicted"/>
<gene>
    <name evidence="2" type="ORF">MGU_06127</name>
</gene>
<protein>
    <submittedName>
        <fullName evidence="2">Uncharacterized protein</fullName>
    </submittedName>
</protein>
<keyword evidence="3" id="KW-1185">Reference proteome</keyword>
<keyword evidence="1" id="KW-0732">Signal</keyword>
<dbReference type="HOGENOM" id="CLU_2794478_0_0_1"/>
<dbReference type="AlphaFoldDB" id="A0A0B4GHY1"/>
<reference evidence="2 3" key="1">
    <citation type="journal article" date="2014" name="Proc. Natl. Acad. Sci. U.S.A.">
        <title>Trajectory and genomic determinants of fungal-pathogen speciation and host adaptation.</title>
        <authorList>
            <person name="Hu X."/>
            <person name="Xiao G."/>
            <person name="Zheng P."/>
            <person name="Shang Y."/>
            <person name="Su Y."/>
            <person name="Zhang X."/>
            <person name="Liu X."/>
            <person name="Zhan S."/>
            <person name="St Leger R.J."/>
            <person name="Wang C."/>
        </authorList>
    </citation>
    <scope>NUCLEOTIDE SEQUENCE [LARGE SCALE GENOMIC DNA]</scope>
    <source>
        <strain evidence="2 3">ARSEF 977</strain>
    </source>
</reference>
<dbReference type="EMBL" id="AZNH01000020">
    <property type="protein sequence ID" value="KID86655.1"/>
    <property type="molecule type" value="Genomic_DNA"/>
</dbReference>
<comment type="caution">
    <text evidence="2">The sequence shown here is derived from an EMBL/GenBank/DDBJ whole genome shotgun (WGS) entry which is preliminary data.</text>
</comment>
<dbReference type="OrthoDB" id="10524495at2759"/>